<gene>
    <name evidence="2" type="ORF">Tco_0937072</name>
</gene>
<dbReference type="EMBL" id="BQNB010015204">
    <property type="protein sequence ID" value="GJT37207.1"/>
    <property type="molecule type" value="Genomic_DNA"/>
</dbReference>
<evidence type="ECO:0000313" key="2">
    <source>
        <dbReference type="EMBL" id="GJT37207.1"/>
    </source>
</evidence>
<keyword evidence="3" id="KW-1185">Reference proteome</keyword>
<comment type="caution">
    <text evidence="2">The sequence shown here is derived from an EMBL/GenBank/DDBJ whole genome shotgun (WGS) entry which is preliminary data.</text>
</comment>
<name>A0ABQ5DEC0_9ASTR</name>
<evidence type="ECO:0000313" key="3">
    <source>
        <dbReference type="Proteomes" id="UP001151760"/>
    </source>
</evidence>
<dbReference type="InterPro" id="IPR058594">
    <property type="entry name" value="PB1-like_dom_pln"/>
</dbReference>
<dbReference type="Pfam" id="PF26130">
    <property type="entry name" value="PB1-like"/>
    <property type="match status" value="1"/>
</dbReference>
<accession>A0ABQ5DEC0</accession>
<reference evidence="2" key="1">
    <citation type="journal article" date="2022" name="Int. J. Mol. Sci.">
        <title>Draft Genome of Tanacetum Coccineum: Genomic Comparison of Closely Related Tanacetum-Family Plants.</title>
        <authorList>
            <person name="Yamashiro T."/>
            <person name="Shiraishi A."/>
            <person name="Nakayama K."/>
            <person name="Satake H."/>
        </authorList>
    </citation>
    <scope>NUCLEOTIDE SEQUENCE</scope>
</reference>
<proteinExistence type="predicted"/>
<feature type="domain" description="PB1-like" evidence="1">
    <location>
        <begin position="61"/>
        <end position="157"/>
    </location>
</feature>
<evidence type="ECO:0000259" key="1">
    <source>
        <dbReference type="Pfam" id="PF26130"/>
    </source>
</evidence>
<protein>
    <recommendedName>
        <fullName evidence="1">PB1-like domain-containing protein</fullName>
    </recommendedName>
</protein>
<dbReference type="Proteomes" id="UP001151760">
    <property type="component" value="Unassembled WGS sequence"/>
</dbReference>
<reference evidence="2" key="2">
    <citation type="submission" date="2022-01" db="EMBL/GenBank/DDBJ databases">
        <authorList>
            <person name="Yamashiro T."/>
            <person name="Shiraishi A."/>
            <person name="Satake H."/>
            <person name="Nakayama K."/>
        </authorList>
    </citation>
    <scope>NUCLEOTIDE SEQUENCE</scope>
</reference>
<organism evidence="2 3">
    <name type="scientific">Tanacetum coccineum</name>
    <dbReference type="NCBI Taxonomy" id="301880"/>
    <lineage>
        <taxon>Eukaryota</taxon>
        <taxon>Viridiplantae</taxon>
        <taxon>Streptophyta</taxon>
        <taxon>Embryophyta</taxon>
        <taxon>Tracheophyta</taxon>
        <taxon>Spermatophyta</taxon>
        <taxon>Magnoliopsida</taxon>
        <taxon>eudicotyledons</taxon>
        <taxon>Gunneridae</taxon>
        <taxon>Pentapetalae</taxon>
        <taxon>asterids</taxon>
        <taxon>campanulids</taxon>
        <taxon>Asterales</taxon>
        <taxon>Asteraceae</taxon>
        <taxon>Asteroideae</taxon>
        <taxon>Anthemideae</taxon>
        <taxon>Anthemidinae</taxon>
        <taxon>Tanacetum</taxon>
    </lineage>
</organism>
<sequence>MATNSYYLSIGFRPHGVPTSPKNSYKEFKGKALLDDFEDVEGKCEGLGSSSSNFMASHRSDEIRYDVYFGGCFFMCPLDYQNGQILDLRLPRLKRLSYKEMNDLLLDKTKEEIWKLFYCKPKCTLEKGLTIVENDRDIEKMFELANLQGALDVYVCHVP</sequence>